<name>A0A427Y6E3_9TREE</name>
<dbReference type="InterPro" id="IPR002190">
    <property type="entry name" value="MHD_dom"/>
</dbReference>
<reference evidence="3 4" key="1">
    <citation type="submission" date="2018-11" db="EMBL/GenBank/DDBJ databases">
        <title>Genome sequence of Apiotrichum porosum DSM 27194.</title>
        <authorList>
            <person name="Aliyu H."/>
            <person name="Gorte O."/>
            <person name="Ochsenreither K."/>
        </authorList>
    </citation>
    <scope>NUCLEOTIDE SEQUENCE [LARGE SCALE GENOMIC DNA]</scope>
    <source>
        <strain evidence="3 4">DSM 27194</strain>
    </source>
</reference>
<dbReference type="OrthoDB" id="1272441at2759"/>
<dbReference type="EMBL" id="RSCE01000002">
    <property type="protein sequence ID" value="RSH86632.1"/>
    <property type="molecule type" value="Genomic_DNA"/>
</dbReference>
<dbReference type="AlphaFoldDB" id="A0A427Y6E3"/>
<dbReference type="InterPro" id="IPR041899">
    <property type="entry name" value="MAGE_WH2"/>
</dbReference>
<dbReference type="Gene3D" id="1.10.10.1200">
    <property type="entry name" value="MAGE homology domain, winged helix WH1 motif"/>
    <property type="match status" value="1"/>
</dbReference>
<organism evidence="3 4">
    <name type="scientific">Apiotrichum porosum</name>
    <dbReference type="NCBI Taxonomy" id="105984"/>
    <lineage>
        <taxon>Eukaryota</taxon>
        <taxon>Fungi</taxon>
        <taxon>Dikarya</taxon>
        <taxon>Basidiomycota</taxon>
        <taxon>Agaricomycotina</taxon>
        <taxon>Tremellomycetes</taxon>
        <taxon>Trichosporonales</taxon>
        <taxon>Trichosporonaceae</taxon>
        <taxon>Apiotrichum</taxon>
    </lineage>
</organism>
<feature type="region of interest" description="Disordered" evidence="1">
    <location>
        <begin position="93"/>
        <end position="136"/>
    </location>
</feature>
<comment type="caution">
    <text evidence="3">The sequence shown here is derived from an EMBL/GenBank/DDBJ whole genome shotgun (WGS) entry which is preliminary data.</text>
</comment>
<dbReference type="Pfam" id="PF01454">
    <property type="entry name" value="MAGE"/>
    <property type="match status" value="1"/>
</dbReference>
<dbReference type="Proteomes" id="UP000279236">
    <property type="component" value="Unassembled WGS sequence"/>
</dbReference>
<protein>
    <recommendedName>
        <fullName evidence="2">MAGE domain-containing protein</fullName>
    </recommendedName>
</protein>
<evidence type="ECO:0000259" key="2">
    <source>
        <dbReference type="PROSITE" id="PS50838"/>
    </source>
</evidence>
<proteinExistence type="predicted"/>
<feature type="compositionally biased region" description="Acidic residues" evidence="1">
    <location>
        <begin position="311"/>
        <end position="322"/>
    </location>
</feature>
<dbReference type="PROSITE" id="PS50838">
    <property type="entry name" value="MAGE"/>
    <property type="match status" value="1"/>
</dbReference>
<evidence type="ECO:0000313" key="4">
    <source>
        <dbReference type="Proteomes" id="UP000279236"/>
    </source>
</evidence>
<dbReference type="Gene3D" id="1.10.10.1210">
    <property type="entry name" value="MAGE homology domain, winged helix WH2 motif"/>
    <property type="match status" value="1"/>
</dbReference>
<dbReference type="InterPro" id="IPR037445">
    <property type="entry name" value="MAGE"/>
</dbReference>
<gene>
    <name evidence="3" type="ORF">EHS24_004903</name>
</gene>
<dbReference type="STRING" id="105984.A0A427Y6E3"/>
<dbReference type="RefSeq" id="XP_028479417.1">
    <property type="nucleotide sequence ID" value="XM_028620445.1"/>
</dbReference>
<feature type="domain" description="MAGE" evidence="2">
    <location>
        <begin position="22"/>
        <end position="82"/>
    </location>
</feature>
<sequence length="358" mass="39985">MPRRDDDGDSDQEGSGLSRADAKSLAAQVVRLALFHEYRRQPLKREVIVKTVLAQKPRSFDTVFERAQKTLRSTFGMELVELRAKQKGDVAEMAAAAAETQRRKSKGKKRARQGDDEEEDAEEDEEDADASKEKRKAGTKNYILRSTLAPELVAAMATPRPLPFPQGGGDDEEHLAELEKDSGSLIRWEKGDGTPSGAIGMLGVRTVILCLVLCLGRSANDDQLHALLRRLNLTRDTVLPYVSEDGKEEPLTLDKYLDLLTKQHYLEKAKMPNPTAEGHIIEWRWGSREAEFSENAAAAFIERIFINEDESDPEEDVVEEGPDGVQRRITPAEARRKKRRTLRQDLERAAGGALTGQV</sequence>
<feature type="region of interest" description="Disordered" evidence="1">
    <location>
        <begin position="311"/>
        <end position="358"/>
    </location>
</feature>
<feature type="compositionally biased region" description="Acidic residues" evidence="1">
    <location>
        <begin position="115"/>
        <end position="128"/>
    </location>
</feature>
<evidence type="ECO:0000313" key="3">
    <source>
        <dbReference type="EMBL" id="RSH86632.1"/>
    </source>
</evidence>
<dbReference type="PANTHER" id="PTHR11736:SF14">
    <property type="entry name" value="NSE3 HOMOLOG, SMC5-SMC6 COMPLEX COMPONENT"/>
    <property type="match status" value="1"/>
</dbReference>
<dbReference type="PANTHER" id="PTHR11736">
    <property type="entry name" value="MELANOMA-ASSOCIATED ANTIGEN MAGE ANTIGEN"/>
    <property type="match status" value="1"/>
</dbReference>
<dbReference type="SMART" id="SM01373">
    <property type="entry name" value="MAGE"/>
    <property type="match status" value="1"/>
</dbReference>
<dbReference type="InterPro" id="IPR041898">
    <property type="entry name" value="MAGE_WH1"/>
</dbReference>
<dbReference type="GO" id="GO:0005634">
    <property type="term" value="C:nucleus"/>
    <property type="evidence" value="ECO:0007669"/>
    <property type="project" value="TreeGrafter"/>
</dbReference>
<accession>A0A427Y6E3</accession>
<dbReference type="GeneID" id="39589446"/>
<dbReference type="GO" id="GO:0006281">
    <property type="term" value="P:DNA repair"/>
    <property type="evidence" value="ECO:0007669"/>
    <property type="project" value="TreeGrafter"/>
</dbReference>
<feature type="region of interest" description="Disordered" evidence="1">
    <location>
        <begin position="1"/>
        <end position="21"/>
    </location>
</feature>
<evidence type="ECO:0000256" key="1">
    <source>
        <dbReference type="SAM" id="MobiDB-lite"/>
    </source>
</evidence>
<keyword evidence="4" id="KW-1185">Reference proteome</keyword>